<evidence type="ECO:0000313" key="3">
    <source>
        <dbReference type="Proteomes" id="UP000596063"/>
    </source>
</evidence>
<dbReference type="PANTHER" id="PTHR36440">
    <property type="entry name" value="PUTATIVE (AFU_ORTHOLOGUE AFUA_8G07350)-RELATED"/>
    <property type="match status" value="1"/>
</dbReference>
<dbReference type="InterPro" id="IPR053146">
    <property type="entry name" value="QDO-like"/>
</dbReference>
<dbReference type="EMBL" id="CP066167">
    <property type="protein sequence ID" value="QQD18914.1"/>
    <property type="molecule type" value="Genomic_DNA"/>
</dbReference>
<dbReference type="InterPro" id="IPR011051">
    <property type="entry name" value="RmlC_Cupin_sf"/>
</dbReference>
<name>A0A7T4R225_9GAMM</name>
<dbReference type="AlphaFoldDB" id="A0A7T4R225"/>
<accession>A0A7T4R225</accession>
<dbReference type="InterPro" id="IPR013096">
    <property type="entry name" value="Cupin_2"/>
</dbReference>
<dbReference type="Gene3D" id="2.60.120.10">
    <property type="entry name" value="Jelly Rolls"/>
    <property type="match status" value="1"/>
</dbReference>
<evidence type="ECO:0000313" key="2">
    <source>
        <dbReference type="EMBL" id="QQD18914.1"/>
    </source>
</evidence>
<reference evidence="2 3" key="1">
    <citation type="submission" date="2020-12" db="EMBL/GenBank/DDBJ databases">
        <authorList>
            <person name="Shan Y."/>
        </authorList>
    </citation>
    <scope>NUCLEOTIDE SEQUENCE [LARGE SCALE GENOMIC DNA]</scope>
    <source>
        <strain evidence="3">csc3.9</strain>
    </source>
</reference>
<keyword evidence="3" id="KW-1185">Reference proteome</keyword>
<dbReference type="PANTHER" id="PTHR36440:SF1">
    <property type="entry name" value="PUTATIVE (AFU_ORTHOLOGUE AFUA_8G07350)-RELATED"/>
    <property type="match status" value="1"/>
</dbReference>
<gene>
    <name evidence="2" type="ORF">I6N98_03355</name>
</gene>
<feature type="domain" description="Cupin type-2" evidence="1">
    <location>
        <begin position="46"/>
        <end position="94"/>
    </location>
</feature>
<protein>
    <submittedName>
        <fullName evidence="2">Cupin domain-containing protein</fullName>
    </submittedName>
</protein>
<dbReference type="Pfam" id="PF07883">
    <property type="entry name" value="Cupin_2"/>
    <property type="match status" value="1"/>
</dbReference>
<sequence length="147" mass="15423">MNNNAFVLSPEQRQDALNVVGTKVAVLGSAEAMQDLQVTLQSGQAGMGPPPHSHDWDESFYVTKGVVVFNCNGEATACSAGTLVHVPAGTVHAFSYGPDGGEMLEMTGKGSQAVKMFTALDREVPPGPPDIPKVIEVLADHGVTTYL</sequence>
<dbReference type="InterPro" id="IPR014710">
    <property type="entry name" value="RmlC-like_jellyroll"/>
</dbReference>
<dbReference type="RefSeq" id="WP_198570400.1">
    <property type="nucleotide sequence ID" value="NZ_CP066167.1"/>
</dbReference>
<evidence type="ECO:0000259" key="1">
    <source>
        <dbReference type="Pfam" id="PF07883"/>
    </source>
</evidence>
<proteinExistence type="predicted"/>
<dbReference type="SUPFAM" id="SSF51182">
    <property type="entry name" value="RmlC-like cupins"/>
    <property type="match status" value="1"/>
</dbReference>
<dbReference type="Proteomes" id="UP000596063">
    <property type="component" value="Chromosome"/>
</dbReference>
<organism evidence="2 3">
    <name type="scientific">Spongiibacter nanhainus</name>
    <dbReference type="NCBI Taxonomy" id="2794344"/>
    <lineage>
        <taxon>Bacteria</taxon>
        <taxon>Pseudomonadati</taxon>
        <taxon>Pseudomonadota</taxon>
        <taxon>Gammaproteobacteria</taxon>
        <taxon>Cellvibrionales</taxon>
        <taxon>Spongiibacteraceae</taxon>
        <taxon>Spongiibacter</taxon>
    </lineage>
</organism>
<dbReference type="KEGG" id="snan:I6N98_03355"/>